<dbReference type="Proteomes" id="UP001056255">
    <property type="component" value="Chromosome II"/>
</dbReference>
<sequence length="257" mass="27670">MKKYSFLVFTMLLAGCGGGGGGGDNPTPNQVKDSSDFPAEQIRVNVSFDVLGDGTANVKAYVHTSTGEYYILLGAGDSVLLTANGETQSLKLTKDEIIEGSGSFGGEYYSLVSGDNYPEYTLTFVREQGSYSSAFTFSQNDIPTPFVLQGTLSNEVIDLSWSPEADHSYTLLGPTFFCYSGNTAEVKGGHPSEGDLNGNYNKSLTEIFDQNQSQLVAGKSGCYIEAEVLGSKINFNNAAENVLVDVSQRRNVRFNLD</sequence>
<evidence type="ECO:0000313" key="1">
    <source>
        <dbReference type="EMBL" id="USH04752.1"/>
    </source>
</evidence>
<dbReference type="RefSeq" id="WP_251880862.1">
    <property type="nucleotide sequence ID" value="NZ_CP082276.1"/>
</dbReference>
<evidence type="ECO:0000313" key="2">
    <source>
        <dbReference type="Proteomes" id="UP001056255"/>
    </source>
</evidence>
<evidence type="ECO:0008006" key="3">
    <source>
        <dbReference type="Google" id="ProtNLM"/>
    </source>
</evidence>
<dbReference type="EMBL" id="CP082276">
    <property type="protein sequence ID" value="USH04752.1"/>
    <property type="molecule type" value="Genomic_DNA"/>
</dbReference>
<dbReference type="PROSITE" id="PS51257">
    <property type="entry name" value="PROKAR_LIPOPROTEIN"/>
    <property type="match status" value="1"/>
</dbReference>
<protein>
    <recommendedName>
        <fullName evidence="3">Lipoprotein</fullName>
    </recommendedName>
</protein>
<accession>A0ABY4X0K4</accession>
<reference evidence="1" key="1">
    <citation type="submission" date="2021-08" db="EMBL/GenBank/DDBJ databases">
        <authorList>
            <person name="Sakaguchi M."/>
            <person name="Kikuchi T."/>
            <person name="Urbanczyk H."/>
        </authorList>
    </citation>
    <scope>NUCLEOTIDE SEQUENCE</scope>
    <source>
        <strain evidence="1">020920N</strain>
    </source>
</reference>
<proteinExistence type="predicted"/>
<keyword evidence="2" id="KW-1185">Reference proteome</keyword>
<gene>
    <name evidence="1" type="ORF">K6Q96_23875</name>
</gene>
<name>A0ABY4X0K4_9GAMM</name>
<organism evidence="1 2">
    <name type="scientific">Grimontia kaedaensis</name>
    <dbReference type="NCBI Taxonomy" id="2872157"/>
    <lineage>
        <taxon>Bacteria</taxon>
        <taxon>Pseudomonadati</taxon>
        <taxon>Pseudomonadota</taxon>
        <taxon>Gammaproteobacteria</taxon>
        <taxon>Vibrionales</taxon>
        <taxon>Vibrionaceae</taxon>
        <taxon>Grimontia</taxon>
    </lineage>
</organism>